<proteinExistence type="inferred from homology"/>
<dbReference type="EC" id="2.1.1.193" evidence="3 12"/>
<dbReference type="PANTHER" id="PTHR30027:SF3">
    <property type="entry name" value="16S RRNA (URACIL(1498)-N(3))-METHYLTRANSFERASE"/>
    <property type="match status" value="1"/>
</dbReference>
<dbReference type="GO" id="GO:0005737">
    <property type="term" value="C:cytoplasm"/>
    <property type="evidence" value="ECO:0007669"/>
    <property type="project" value="UniProtKB-SubCell"/>
</dbReference>
<evidence type="ECO:0000256" key="10">
    <source>
        <dbReference type="ARBA" id="ARBA00025699"/>
    </source>
</evidence>
<comment type="caution">
    <text evidence="14">The sequence shown here is derived from an EMBL/GenBank/DDBJ whole genome shotgun (WGS) entry which is preliminary data.</text>
</comment>
<dbReference type="SUPFAM" id="SSF75217">
    <property type="entry name" value="alpha/beta knot"/>
    <property type="match status" value="1"/>
</dbReference>
<evidence type="ECO:0000313" key="15">
    <source>
        <dbReference type="Proteomes" id="UP001247307"/>
    </source>
</evidence>
<keyword evidence="6 12" id="KW-0698">rRNA processing</keyword>
<dbReference type="NCBIfam" id="NF008693">
    <property type="entry name" value="PRK11713.2-3"/>
    <property type="match status" value="1"/>
</dbReference>
<comment type="subcellular location">
    <subcellularLocation>
        <location evidence="1 12">Cytoplasm</location>
    </subcellularLocation>
</comment>
<name>A0AAE3YF48_9MICC</name>
<dbReference type="Proteomes" id="UP001247307">
    <property type="component" value="Unassembled WGS sequence"/>
</dbReference>
<evidence type="ECO:0000256" key="7">
    <source>
        <dbReference type="ARBA" id="ARBA00022603"/>
    </source>
</evidence>
<feature type="domain" description="Ribosomal RNA small subunit methyltransferase E methyltransferase" evidence="13">
    <location>
        <begin position="85"/>
        <end position="253"/>
    </location>
</feature>
<organism evidence="14 15">
    <name type="scientific">Falsarthrobacter nasiphocae</name>
    <dbReference type="NCBI Taxonomy" id="189863"/>
    <lineage>
        <taxon>Bacteria</taxon>
        <taxon>Bacillati</taxon>
        <taxon>Actinomycetota</taxon>
        <taxon>Actinomycetes</taxon>
        <taxon>Micrococcales</taxon>
        <taxon>Micrococcaceae</taxon>
        <taxon>Falsarthrobacter</taxon>
    </lineage>
</organism>
<dbReference type="GO" id="GO:0070042">
    <property type="term" value="F:rRNA (uridine-N3-)-methyltransferase activity"/>
    <property type="evidence" value="ECO:0007669"/>
    <property type="project" value="TreeGrafter"/>
</dbReference>
<evidence type="ECO:0000256" key="8">
    <source>
        <dbReference type="ARBA" id="ARBA00022679"/>
    </source>
</evidence>
<protein>
    <recommendedName>
        <fullName evidence="4 12">Ribosomal RNA small subunit methyltransferase E</fullName>
        <ecNumber evidence="3 12">2.1.1.193</ecNumber>
    </recommendedName>
</protein>
<dbReference type="RefSeq" id="WP_309848445.1">
    <property type="nucleotide sequence ID" value="NZ_BAAAIU010000004.1"/>
</dbReference>
<comment type="function">
    <text evidence="10 12">Specifically methylates the N3 position of the uracil ring of uridine 1498 (m3U1498) in 16S rRNA. Acts on the fully assembled 30S ribosomal subunit.</text>
</comment>
<dbReference type="NCBIfam" id="TIGR00046">
    <property type="entry name" value="RsmE family RNA methyltransferase"/>
    <property type="match status" value="1"/>
</dbReference>
<evidence type="ECO:0000256" key="4">
    <source>
        <dbReference type="ARBA" id="ARBA00013673"/>
    </source>
</evidence>
<evidence type="ECO:0000256" key="11">
    <source>
        <dbReference type="ARBA" id="ARBA00047944"/>
    </source>
</evidence>
<comment type="catalytic activity">
    <reaction evidence="11 12">
        <text>uridine(1498) in 16S rRNA + S-adenosyl-L-methionine = N(3)-methyluridine(1498) in 16S rRNA + S-adenosyl-L-homocysteine + H(+)</text>
        <dbReference type="Rhea" id="RHEA:42920"/>
        <dbReference type="Rhea" id="RHEA-COMP:10283"/>
        <dbReference type="Rhea" id="RHEA-COMP:10284"/>
        <dbReference type="ChEBI" id="CHEBI:15378"/>
        <dbReference type="ChEBI" id="CHEBI:57856"/>
        <dbReference type="ChEBI" id="CHEBI:59789"/>
        <dbReference type="ChEBI" id="CHEBI:65315"/>
        <dbReference type="ChEBI" id="CHEBI:74502"/>
        <dbReference type="EC" id="2.1.1.193"/>
    </reaction>
</comment>
<keyword evidence="5 12" id="KW-0963">Cytoplasm</keyword>
<evidence type="ECO:0000259" key="13">
    <source>
        <dbReference type="Pfam" id="PF04452"/>
    </source>
</evidence>
<dbReference type="PANTHER" id="PTHR30027">
    <property type="entry name" value="RIBOSOMAL RNA SMALL SUBUNIT METHYLTRANSFERASE E"/>
    <property type="match status" value="1"/>
</dbReference>
<dbReference type="InterPro" id="IPR029026">
    <property type="entry name" value="tRNA_m1G_MTases_N"/>
</dbReference>
<evidence type="ECO:0000313" key="14">
    <source>
        <dbReference type="EMBL" id="MDR6891072.1"/>
    </source>
</evidence>
<dbReference type="CDD" id="cd18084">
    <property type="entry name" value="RsmE-like"/>
    <property type="match status" value="1"/>
</dbReference>
<evidence type="ECO:0000256" key="5">
    <source>
        <dbReference type="ARBA" id="ARBA00022490"/>
    </source>
</evidence>
<evidence type="ECO:0000256" key="6">
    <source>
        <dbReference type="ARBA" id="ARBA00022552"/>
    </source>
</evidence>
<dbReference type="Pfam" id="PF04452">
    <property type="entry name" value="Methyltrans_RNA"/>
    <property type="match status" value="1"/>
</dbReference>
<dbReference type="GO" id="GO:0070475">
    <property type="term" value="P:rRNA base methylation"/>
    <property type="evidence" value="ECO:0007669"/>
    <property type="project" value="TreeGrafter"/>
</dbReference>
<gene>
    <name evidence="14" type="ORF">J2S35_000012</name>
</gene>
<dbReference type="Gene3D" id="2.40.240.20">
    <property type="entry name" value="Hypothetical PUA domain-like, domain 1"/>
    <property type="match status" value="1"/>
</dbReference>
<evidence type="ECO:0000256" key="1">
    <source>
        <dbReference type="ARBA" id="ARBA00004496"/>
    </source>
</evidence>
<dbReference type="InterPro" id="IPR006700">
    <property type="entry name" value="RsmE"/>
</dbReference>
<dbReference type="PIRSF" id="PIRSF015601">
    <property type="entry name" value="MTase_slr0722"/>
    <property type="match status" value="1"/>
</dbReference>
<keyword evidence="7 12" id="KW-0489">Methyltransferase</keyword>
<sequence length="282" mass="29494">MTLHQFAAGRSLAGAELGGRVVVEGGEAKHALTVHRLADGAHVRISDGEGRVVVGPVSGDSMRGKEPRLVVVAEEILSVPRLAPPVRVVQALAKGDRDLASIETCTELGAAWVTPWEAERSVARWPQAKAEKSAAKWRNTLEAAAKQSRNPWTPLLEPLAQTKVLAGRVREAVASGALVVVLHEDAPEGLVDVAWRNADAWPVPEVWLIVGPEGGISPRETEALTGAGAALAGLGPRVLRSSSAAPVAMAALQAVTEALELAGLGAARRKHSGQAPKMDVDD</sequence>
<evidence type="ECO:0000256" key="3">
    <source>
        <dbReference type="ARBA" id="ARBA00012328"/>
    </source>
</evidence>
<dbReference type="InterPro" id="IPR029028">
    <property type="entry name" value="Alpha/beta_knot_MTases"/>
</dbReference>
<accession>A0AAE3YF48</accession>
<keyword evidence="9 12" id="KW-0949">S-adenosyl-L-methionine</keyword>
<reference evidence="14" key="1">
    <citation type="submission" date="2023-07" db="EMBL/GenBank/DDBJ databases">
        <title>Sequencing the genomes of 1000 actinobacteria strains.</title>
        <authorList>
            <person name="Klenk H.-P."/>
        </authorList>
    </citation>
    <scope>NUCLEOTIDE SEQUENCE</scope>
    <source>
        <strain evidence="14">DSM 13988</strain>
    </source>
</reference>
<evidence type="ECO:0000256" key="12">
    <source>
        <dbReference type="PIRNR" id="PIRNR015601"/>
    </source>
</evidence>
<dbReference type="Gene3D" id="3.40.1280.10">
    <property type="match status" value="1"/>
</dbReference>
<keyword evidence="15" id="KW-1185">Reference proteome</keyword>
<evidence type="ECO:0000256" key="2">
    <source>
        <dbReference type="ARBA" id="ARBA00005528"/>
    </source>
</evidence>
<dbReference type="InterPro" id="IPR046886">
    <property type="entry name" value="RsmE_MTase_dom"/>
</dbReference>
<comment type="similarity">
    <text evidence="2 12">Belongs to the RNA methyltransferase RsmE family.</text>
</comment>
<dbReference type="EMBL" id="JAVDUI010000001">
    <property type="protein sequence ID" value="MDR6891072.1"/>
    <property type="molecule type" value="Genomic_DNA"/>
</dbReference>
<dbReference type="AlphaFoldDB" id="A0AAE3YF48"/>
<keyword evidence="8 12" id="KW-0808">Transferase</keyword>
<evidence type="ECO:0000256" key="9">
    <source>
        <dbReference type="ARBA" id="ARBA00022691"/>
    </source>
</evidence>